<keyword evidence="4 6" id="KW-1133">Transmembrane helix</keyword>
<dbReference type="RefSeq" id="WP_338754574.1">
    <property type="nucleotide sequence ID" value="NZ_CP147404.1"/>
</dbReference>
<keyword evidence="2" id="KW-1003">Cell membrane</keyword>
<keyword evidence="3 6" id="KW-0812">Transmembrane</keyword>
<evidence type="ECO:0000256" key="1">
    <source>
        <dbReference type="ARBA" id="ARBA00004651"/>
    </source>
</evidence>
<evidence type="ECO:0000256" key="4">
    <source>
        <dbReference type="ARBA" id="ARBA00022989"/>
    </source>
</evidence>
<organism evidence="7 8">
    <name type="scientific">Bacillus kandeliae</name>
    <dbReference type="NCBI Taxonomy" id="3129297"/>
    <lineage>
        <taxon>Bacteria</taxon>
        <taxon>Bacillati</taxon>
        <taxon>Bacillota</taxon>
        <taxon>Bacilli</taxon>
        <taxon>Bacillales</taxon>
        <taxon>Bacillaceae</taxon>
        <taxon>Bacillus</taxon>
    </lineage>
</organism>
<gene>
    <name evidence="7" type="ORF">WDJ61_09000</name>
</gene>
<feature type="transmembrane region" description="Helical" evidence="6">
    <location>
        <begin position="36"/>
        <end position="55"/>
    </location>
</feature>
<dbReference type="InterPro" id="IPR005538">
    <property type="entry name" value="LrgA/CidA"/>
</dbReference>
<evidence type="ECO:0000313" key="8">
    <source>
        <dbReference type="Proteomes" id="UP001387364"/>
    </source>
</evidence>
<name>A0ABZ2NAK8_9BACI</name>
<protein>
    <submittedName>
        <fullName evidence="7">CidA/LrgA family protein</fullName>
    </submittedName>
</protein>
<feature type="transmembrane region" description="Helical" evidence="6">
    <location>
        <begin position="67"/>
        <end position="84"/>
    </location>
</feature>
<dbReference type="EMBL" id="CP147404">
    <property type="protein sequence ID" value="WXB94743.1"/>
    <property type="molecule type" value="Genomic_DNA"/>
</dbReference>
<dbReference type="Proteomes" id="UP001387364">
    <property type="component" value="Chromosome"/>
</dbReference>
<dbReference type="PANTHER" id="PTHR33931:SF2">
    <property type="entry name" value="HOLIN-LIKE PROTEIN CIDA"/>
    <property type="match status" value="1"/>
</dbReference>
<sequence length="131" mass="14544">MRDGVTFILQIALLWLINETSYWVTDFLNIPIPGNVFGMMVLFILLMTNVINIHWIERGASFLNKHLSFFFVPIAVGLMMYGGLIKTSGAVLAVVIFGSSVIGLVITGAVTQVLSEKSKRKEASHEQHHIV</sequence>
<feature type="transmembrane region" description="Helical" evidence="6">
    <location>
        <begin position="7"/>
        <end position="24"/>
    </location>
</feature>
<keyword evidence="5 6" id="KW-0472">Membrane</keyword>
<evidence type="ECO:0000256" key="2">
    <source>
        <dbReference type="ARBA" id="ARBA00022475"/>
    </source>
</evidence>
<evidence type="ECO:0000313" key="7">
    <source>
        <dbReference type="EMBL" id="WXB94743.1"/>
    </source>
</evidence>
<evidence type="ECO:0000256" key="6">
    <source>
        <dbReference type="SAM" id="Phobius"/>
    </source>
</evidence>
<dbReference type="PANTHER" id="PTHR33931">
    <property type="entry name" value="HOLIN-LIKE PROTEIN CIDA-RELATED"/>
    <property type="match status" value="1"/>
</dbReference>
<evidence type="ECO:0000256" key="5">
    <source>
        <dbReference type="ARBA" id="ARBA00023136"/>
    </source>
</evidence>
<keyword evidence="8" id="KW-1185">Reference proteome</keyword>
<comment type="subcellular location">
    <subcellularLocation>
        <location evidence="1">Cell membrane</location>
        <topology evidence="1">Multi-pass membrane protein</topology>
    </subcellularLocation>
</comment>
<evidence type="ECO:0000256" key="3">
    <source>
        <dbReference type="ARBA" id="ARBA00022692"/>
    </source>
</evidence>
<dbReference type="Pfam" id="PF03788">
    <property type="entry name" value="LrgA"/>
    <property type="match status" value="1"/>
</dbReference>
<accession>A0ABZ2NAK8</accession>
<proteinExistence type="predicted"/>
<feature type="transmembrane region" description="Helical" evidence="6">
    <location>
        <begin position="90"/>
        <end position="114"/>
    </location>
</feature>
<reference evidence="7 8" key="1">
    <citation type="submission" date="2024-02" db="EMBL/GenBank/DDBJ databases">
        <title>Seven novel Bacillus-like species.</title>
        <authorList>
            <person name="Liu G."/>
        </authorList>
    </citation>
    <scope>NUCLEOTIDE SEQUENCE [LARGE SCALE GENOMIC DNA]</scope>
    <source>
        <strain evidence="7 8">FJAT-52991</strain>
    </source>
</reference>